<proteinExistence type="predicted"/>
<dbReference type="Proteomes" id="UP000298390">
    <property type="component" value="Unassembled WGS sequence"/>
</dbReference>
<accession>A0A4Y9XY92</accession>
<feature type="region of interest" description="Disordered" evidence="1">
    <location>
        <begin position="1"/>
        <end position="44"/>
    </location>
</feature>
<evidence type="ECO:0000313" key="3">
    <source>
        <dbReference type="Proteomes" id="UP000298390"/>
    </source>
</evidence>
<evidence type="ECO:0008006" key="4">
    <source>
        <dbReference type="Google" id="ProtNLM"/>
    </source>
</evidence>
<reference evidence="2 3" key="1">
    <citation type="submission" date="2019-01" db="EMBL/GenBank/DDBJ databases">
        <title>Genome sequencing of the rare red list fungi Fomitopsis rosea.</title>
        <authorList>
            <person name="Buettner E."/>
            <person name="Kellner H."/>
        </authorList>
    </citation>
    <scope>NUCLEOTIDE SEQUENCE [LARGE SCALE GENOMIC DNA]</scope>
    <source>
        <strain evidence="2 3">DSM 105464</strain>
    </source>
</reference>
<organism evidence="2 3">
    <name type="scientific">Rhodofomes roseus</name>
    <dbReference type="NCBI Taxonomy" id="34475"/>
    <lineage>
        <taxon>Eukaryota</taxon>
        <taxon>Fungi</taxon>
        <taxon>Dikarya</taxon>
        <taxon>Basidiomycota</taxon>
        <taxon>Agaricomycotina</taxon>
        <taxon>Agaricomycetes</taxon>
        <taxon>Polyporales</taxon>
        <taxon>Rhodofomes</taxon>
    </lineage>
</organism>
<evidence type="ECO:0000256" key="1">
    <source>
        <dbReference type="SAM" id="MobiDB-lite"/>
    </source>
</evidence>
<comment type="caution">
    <text evidence="2">The sequence shown here is derived from an EMBL/GenBank/DDBJ whole genome shotgun (WGS) entry which is preliminary data.</text>
</comment>
<name>A0A4Y9XY92_9APHY</name>
<sequence length="167" mass="19312">MDASPKHWERDDSTKDDLLYDDDRPNKVRYAGSPPGARELSPWVDWRPDPEAPLLSVLVMARGGQTFSMAQDDWDRSNHEDIVGVLYDFSATYMLHVDLRPSNVIRAPSDTQECKVHKRVHEWNIIDFAWSTVDASGPKDEAKYALICKLQSAKWKTRYWYAAERRA</sequence>
<protein>
    <recommendedName>
        <fullName evidence="4">Protein kinase domain-containing protein</fullName>
    </recommendedName>
</protein>
<dbReference type="EMBL" id="SEKV01000628">
    <property type="protein sequence ID" value="TFY55080.1"/>
    <property type="molecule type" value="Genomic_DNA"/>
</dbReference>
<gene>
    <name evidence="2" type="ORF">EVJ58_g8474</name>
</gene>
<dbReference type="AlphaFoldDB" id="A0A4Y9XY92"/>
<feature type="compositionally biased region" description="Basic and acidic residues" evidence="1">
    <location>
        <begin position="1"/>
        <end position="26"/>
    </location>
</feature>
<evidence type="ECO:0000313" key="2">
    <source>
        <dbReference type="EMBL" id="TFY55080.1"/>
    </source>
</evidence>